<dbReference type="Proteomes" id="UP000024376">
    <property type="component" value="Unassembled WGS sequence"/>
</dbReference>
<feature type="compositionally biased region" description="Polar residues" evidence="2">
    <location>
        <begin position="479"/>
        <end position="489"/>
    </location>
</feature>
<feature type="compositionally biased region" description="Basic and acidic residues" evidence="2">
    <location>
        <begin position="194"/>
        <end position="262"/>
    </location>
</feature>
<keyword evidence="1" id="KW-0175">Coiled coil</keyword>
<reference evidence="4" key="1">
    <citation type="journal article" date="2013" name="Ind. Biotechnol.">
        <title>Comparative genomics analysis of Trichoderma reesei strains.</title>
        <authorList>
            <person name="Koike H."/>
            <person name="Aerts A."/>
            <person name="LaButti K."/>
            <person name="Grigoriev I.V."/>
            <person name="Baker S.E."/>
        </authorList>
    </citation>
    <scope>NUCLEOTIDE SEQUENCE [LARGE SCALE GENOMIC DNA]</scope>
    <source>
        <strain evidence="4">ATCC 56765 / BCRC 32924 / NRRL 11460 / Rut C-30</strain>
    </source>
</reference>
<organism evidence="3 4">
    <name type="scientific">Hypocrea jecorina (strain ATCC 56765 / BCRC 32924 / NRRL 11460 / Rut C-30)</name>
    <name type="common">Trichoderma reesei</name>
    <dbReference type="NCBI Taxonomy" id="1344414"/>
    <lineage>
        <taxon>Eukaryota</taxon>
        <taxon>Fungi</taxon>
        <taxon>Dikarya</taxon>
        <taxon>Ascomycota</taxon>
        <taxon>Pezizomycotina</taxon>
        <taxon>Sordariomycetes</taxon>
        <taxon>Hypocreomycetidae</taxon>
        <taxon>Hypocreales</taxon>
        <taxon>Hypocreaceae</taxon>
        <taxon>Trichoderma</taxon>
    </lineage>
</organism>
<evidence type="ECO:0000256" key="1">
    <source>
        <dbReference type="SAM" id="Coils"/>
    </source>
</evidence>
<dbReference type="HOGENOM" id="CLU_022827_0_0_1"/>
<gene>
    <name evidence="3" type="ORF">M419DRAFT_136102</name>
</gene>
<dbReference type="OrthoDB" id="20105at2759"/>
<evidence type="ECO:0000256" key="2">
    <source>
        <dbReference type="SAM" id="MobiDB-lite"/>
    </source>
</evidence>
<sequence>MSANSIERTTRLHELDLQHQQNRHKTDLISRDEAARRLELRLLLLKDEKVQLQEECAAKDAEIKALSQDGEQLRVELNRIKAGDSSKDAQVNGTATEMTGLATQTKSPETCMQDLSKALDENLALTKELQQLRPEIELLRQQVKKYERMIAEQRETQLQQEQSEKEPANKRQSKSEGSNEKGEDLAALRAALKKATEELNEEKRHRKTMESNHQGEMDKSERQKHRLEGKISTLEEKLKESQKELQNLRKDLEASRSSGKEDGPEDDTTSNAQGARAGSRTRGQSAATEKERLPRKHTARKRATEQAMVGEKSTFSITPLLNKTTESTVLKLPLDDVLASAENDPSPLRMANKSEAPATATLNVEDETTTPLRPREKLNPKAKNKPVAEEGDIGQANPEDKKDEAAPKAIRPKETAPSKRIKLHEPVVAEPPPPPEAEHRKRRRKLLNKTNTILEEDETEEGAHSLEAQPGRTRKFKSSETSAFSSQSMGKPFSPLKRHRRGCPTWPGKQSKYYIFTDSSCISLLIVLCRLPLFFKPTQLHHWKVIKVL</sequence>
<evidence type="ECO:0000313" key="4">
    <source>
        <dbReference type="Proteomes" id="UP000024376"/>
    </source>
</evidence>
<evidence type="ECO:0000313" key="3">
    <source>
        <dbReference type="EMBL" id="ETS04292.1"/>
    </source>
</evidence>
<feature type="compositionally biased region" description="Basic and acidic residues" evidence="2">
    <location>
        <begin position="398"/>
        <end position="427"/>
    </location>
</feature>
<protein>
    <submittedName>
        <fullName evidence="3">Uncharacterized protein</fullName>
    </submittedName>
</protein>
<name>A0A024SIQ9_HYPJR</name>
<accession>A0A024SIQ9</accession>
<feature type="coiled-coil region" evidence="1">
    <location>
        <begin position="35"/>
        <end position="69"/>
    </location>
</feature>
<feature type="region of interest" description="Disordered" evidence="2">
    <location>
        <begin position="154"/>
        <end position="502"/>
    </location>
</feature>
<feature type="compositionally biased region" description="Basic and acidic residues" evidence="2">
    <location>
        <begin position="162"/>
        <end position="186"/>
    </location>
</feature>
<feature type="compositionally biased region" description="Polar residues" evidence="2">
    <location>
        <begin position="313"/>
        <end position="328"/>
    </location>
</feature>
<dbReference type="AlphaFoldDB" id="A0A024SIQ9"/>
<dbReference type="EMBL" id="KI911141">
    <property type="protein sequence ID" value="ETS04292.1"/>
    <property type="molecule type" value="Genomic_DNA"/>
</dbReference>
<proteinExistence type="predicted"/>
<dbReference type="KEGG" id="trr:M419DRAFT_136102"/>